<evidence type="ECO:0000313" key="2">
    <source>
        <dbReference type="Proteomes" id="UP000761574"/>
    </source>
</evidence>
<keyword evidence="2" id="KW-1185">Reference proteome</keyword>
<comment type="caution">
    <text evidence="1">The sequence shown here is derived from an EMBL/GenBank/DDBJ whole genome shotgun (WGS) entry which is preliminary data.</text>
</comment>
<dbReference type="Proteomes" id="UP000761574">
    <property type="component" value="Unassembled WGS sequence"/>
</dbReference>
<dbReference type="InterPro" id="IPR011009">
    <property type="entry name" value="Kinase-like_dom_sf"/>
</dbReference>
<dbReference type="EMBL" id="BPFB01000017">
    <property type="protein sequence ID" value="GIU46636.1"/>
    <property type="molecule type" value="Genomic_DNA"/>
</dbReference>
<dbReference type="Gene3D" id="1.10.510.10">
    <property type="entry name" value="Transferase(Phosphotransferase) domain 1"/>
    <property type="match status" value="1"/>
</dbReference>
<dbReference type="SUPFAM" id="SSF56112">
    <property type="entry name" value="Protein kinase-like (PK-like)"/>
    <property type="match status" value="1"/>
</dbReference>
<protein>
    <recommendedName>
        <fullName evidence="3">Serine/threonine protein kinase</fullName>
    </recommendedName>
</protein>
<name>A0ABQ4PGK6_9GAMM</name>
<organism evidence="1 2">
    <name type="scientific">Shewanella algidipiscicola</name>
    <dbReference type="NCBI Taxonomy" id="614070"/>
    <lineage>
        <taxon>Bacteria</taxon>
        <taxon>Pseudomonadati</taxon>
        <taxon>Pseudomonadota</taxon>
        <taxon>Gammaproteobacteria</taxon>
        <taxon>Alteromonadales</taxon>
        <taxon>Shewanellaceae</taxon>
        <taxon>Shewanella</taxon>
    </lineage>
</organism>
<evidence type="ECO:0008006" key="3">
    <source>
        <dbReference type="Google" id="ProtNLM"/>
    </source>
</evidence>
<evidence type="ECO:0000313" key="1">
    <source>
        <dbReference type="EMBL" id="GIU46636.1"/>
    </source>
</evidence>
<proteinExistence type="predicted"/>
<reference evidence="1 2" key="1">
    <citation type="submission" date="2021-05" db="EMBL/GenBank/DDBJ databases">
        <title>Molecular characterization for Shewanella algae harboring chromosomal blaOXA-55-like strains isolated from clinical and environment sample.</title>
        <authorList>
            <person name="Ohama Y."/>
            <person name="Aoki K."/>
            <person name="Harada S."/>
            <person name="Moriya K."/>
            <person name="Ishii Y."/>
            <person name="Tateda K."/>
        </authorList>
    </citation>
    <scope>NUCLEOTIDE SEQUENCE [LARGE SCALE GENOMIC DNA]</scope>
    <source>
        <strain evidence="1 2">LMG 23746</strain>
    </source>
</reference>
<gene>
    <name evidence="1" type="ORF">TUM4630_17630</name>
</gene>
<accession>A0ABQ4PGK6</accession>
<sequence>MTKPAIQAVIDKVLADNKGKRVVSFNFEGQTYWLKQPERLTGAMRWLKSQPLQSFQLEISALQSLAAKGAPVPELVSFGDDYFVVADAGMPVNGLLADSDDPQQKLQILKDSAKGLAQLHQAGFAHGRPALRDICWQDGKITFIDFEANQQDKNMARQQVRDLLVYIHSLYRYLGADHQLIDPALAYYRQCGGETCWRYAQKRLSPWQWLGQLLWPFRYKGGKDLKPMYWVLKAFRRR</sequence>
<dbReference type="RefSeq" id="WP_119977011.1">
    <property type="nucleotide sequence ID" value="NZ_BPFB01000017.1"/>
</dbReference>